<gene>
    <name evidence="2" type="ORF">CBZ_21230</name>
</gene>
<dbReference type="EMBL" id="BIMR01000167">
    <property type="protein sequence ID" value="GCE77067.1"/>
    <property type="molecule type" value="Genomic_DNA"/>
</dbReference>
<feature type="transmembrane region" description="Helical" evidence="1">
    <location>
        <begin position="66"/>
        <end position="83"/>
    </location>
</feature>
<evidence type="ECO:0000313" key="3">
    <source>
        <dbReference type="Proteomes" id="UP000289954"/>
    </source>
</evidence>
<dbReference type="Proteomes" id="UP000289954">
    <property type="component" value="Unassembled WGS sequence"/>
</dbReference>
<protein>
    <submittedName>
        <fullName evidence="2">Uncharacterized protein</fullName>
    </submittedName>
</protein>
<dbReference type="RefSeq" id="WP_130781670.1">
    <property type="nucleotide sequence ID" value="NZ_BIMR01000167.1"/>
</dbReference>
<reference evidence="2 3" key="1">
    <citation type="submission" date="2019-01" db="EMBL/GenBank/DDBJ databases">
        <title>Draft genome sequence of Cellulomonas takizawaensis strain TKZ-21.</title>
        <authorList>
            <person name="Yamamura H."/>
            <person name="Hayashi T."/>
            <person name="Hamada M."/>
            <person name="Serisawa Y."/>
            <person name="Matsuyama K."/>
            <person name="Nakagawa Y."/>
            <person name="Otoguro M."/>
            <person name="Yanagida F."/>
            <person name="Hayakawa M."/>
        </authorList>
    </citation>
    <scope>NUCLEOTIDE SEQUENCE [LARGE SCALE GENOMIC DNA]</scope>
    <source>
        <strain evidence="2 3">NBRC12680</strain>
    </source>
</reference>
<name>A0A402DSH5_9CELL</name>
<sequence length="164" mass="17795">MENDFGDDDTASRPSPAEARQALSELAADRATLAARVITPWWYHPALGGIVALIVGTQALPFPASALTLPVALFALPTLVVVYRRRYGVWISQPTGPRSRRVFRALMVVLLLAFAAALAVRFTGVAYHWALLPAVAGFVAAVVLGPWYDDLVRRELGATQQEAR</sequence>
<evidence type="ECO:0000256" key="1">
    <source>
        <dbReference type="SAM" id="Phobius"/>
    </source>
</evidence>
<feature type="transmembrane region" description="Helical" evidence="1">
    <location>
        <begin position="103"/>
        <end position="120"/>
    </location>
</feature>
<comment type="caution">
    <text evidence="2">The sequence shown here is derived from an EMBL/GenBank/DDBJ whole genome shotgun (WGS) entry which is preliminary data.</text>
</comment>
<accession>A0A402DSH5</accession>
<feature type="transmembrane region" description="Helical" evidence="1">
    <location>
        <begin position="126"/>
        <end position="148"/>
    </location>
</feature>
<keyword evidence="3" id="KW-1185">Reference proteome</keyword>
<dbReference type="AlphaFoldDB" id="A0A402DSH5"/>
<organism evidence="2 3">
    <name type="scientific">Cellulomonas biazotea</name>
    <dbReference type="NCBI Taxonomy" id="1709"/>
    <lineage>
        <taxon>Bacteria</taxon>
        <taxon>Bacillati</taxon>
        <taxon>Actinomycetota</taxon>
        <taxon>Actinomycetes</taxon>
        <taxon>Micrococcales</taxon>
        <taxon>Cellulomonadaceae</taxon>
        <taxon>Cellulomonas</taxon>
    </lineage>
</organism>
<keyword evidence="1" id="KW-1133">Transmembrane helix</keyword>
<proteinExistence type="predicted"/>
<evidence type="ECO:0000313" key="2">
    <source>
        <dbReference type="EMBL" id="GCE77067.1"/>
    </source>
</evidence>
<keyword evidence="1" id="KW-0812">Transmembrane</keyword>
<feature type="transmembrane region" description="Helical" evidence="1">
    <location>
        <begin position="41"/>
        <end position="60"/>
    </location>
</feature>
<keyword evidence="1" id="KW-0472">Membrane</keyword>
<dbReference type="OrthoDB" id="3297538at2"/>